<comment type="caution">
    <text evidence="14">The sequence shown here is derived from an EMBL/GenBank/DDBJ whole genome shotgun (WGS) entry which is preliminary data.</text>
</comment>
<comment type="similarity">
    <text evidence="10 11">Belongs to the class-I aminoacyl-tRNA synthetase family. TyrS type 1 subfamily.</text>
</comment>
<organism evidence="14 15">
    <name type="scientific">Bradyrhizobium japonicum</name>
    <dbReference type="NCBI Taxonomy" id="375"/>
    <lineage>
        <taxon>Bacteria</taxon>
        <taxon>Pseudomonadati</taxon>
        <taxon>Pseudomonadota</taxon>
        <taxon>Alphaproteobacteria</taxon>
        <taxon>Hyphomicrobiales</taxon>
        <taxon>Nitrobacteraceae</taxon>
        <taxon>Bradyrhizobium</taxon>
    </lineage>
</organism>
<proteinExistence type="inferred from homology"/>
<dbReference type="Pfam" id="PF22421">
    <property type="entry name" value="SYY_C-terminal"/>
    <property type="match status" value="1"/>
</dbReference>
<dbReference type="InterPro" id="IPR014729">
    <property type="entry name" value="Rossmann-like_a/b/a_fold"/>
</dbReference>
<keyword evidence="7 11" id="KW-0648">Protein biosynthesis</keyword>
<keyword evidence="3 11" id="KW-0436">Ligase</keyword>
<dbReference type="RefSeq" id="WP_041958290.1">
    <property type="nucleotide sequence ID" value="NZ_JAOQNC010000001.1"/>
</dbReference>
<dbReference type="InterPro" id="IPR024107">
    <property type="entry name" value="Tyr-tRNA-ligase_bac_1"/>
</dbReference>
<keyword evidence="4 11" id="KW-0547">Nucleotide-binding</keyword>
<feature type="short sequence motif" description="'HIGH' region" evidence="11">
    <location>
        <begin position="44"/>
        <end position="53"/>
    </location>
</feature>
<evidence type="ECO:0000256" key="11">
    <source>
        <dbReference type="HAMAP-Rule" id="MF_02006"/>
    </source>
</evidence>
<evidence type="ECO:0000256" key="7">
    <source>
        <dbReference type="ARBA" id="ARBA00022917"/>
    </source>
</evidence>
<dbReference type="Pfam" id="PF00579">
    <property type="entry name" value="tRNA-synt_1b"/>
    <property type="match status" value="1"/>
</dbReference>
<feature type="binding site" evidence="11">
    <location>
        <position position="180"/>
    </location>
    <ligand>
        <name>L-tyrosine</name>
        <dbReference type="ChEBI" id="CHEBI:58315"/>
    </ligand>
</feature>
<dbReference type="GO" id="GO:0003723">
    <property type="term" value="F:RNA binding"/>
    <property type="evidence" value="ECO:0007669"/>
    <property type="project" value="UniProtKB-KW"/>
</dbReference>
<dbReference type="GO" id="GO:0006437">
    <property type="term" value="P:tyrosyl-tRNA aminoacylation"/>
    <property type="evidence" value="ECO:0007669"/>
    <property type="project" value="UniProtKB-UniRule"/>
</dbReference>
<dbReference type="GO" id="GO:0004831">
    <property type="term" value="F:tyrosine-tRNA ligase activity"/>
    <property type="evidence" value="ECO:0007669"/>
    <property type="project" value="UniProtKB-UniRule"/>
</dbReference>
<reference evidence="14 15" key="1">
    <citation type="submission" date="2014-09" db="EMBL/GenBank/DDBJ databases">
        <title>Draft genome of Bradyrhizobium japonicum Is-34.</title>
        <authorList>
            <person name="Tsurumaru H."/>
            <person name="Yamakawa T."/>
            <person name="Hashimoto S."/>
            <person name="Okizaki K."/>
            <person name="Kanesaki Y."/>
            <person name="Yoshikawa H."/>
            <person name="Yajima S."/>
        </authorList>
    </citation>
    <scope>NUCLEOTIDE SEQUENCE [LARGE SCALE GENOMIC DNA]</scope>
    <source>
        <strain evidence="14 15">Is-34</strain>
    </source>
</reference>
<evidence type="ECO:0000256" key="4">
    <source>
        <dbReference type="ARBA" id="ARBA00022741"/>
    </source>
</evidence>
<keyword evidence="8 11" id="KW-0030">Aminoacyl-tRNA synthetase</keyword>
<comment type="function">
    <text evidence="11">Catalyzes the attachment of tyrosine to tRNA(Tyr) in a two-step reaction: tyrosine is first activated by ATP to form Tyr-AMP and then transferred to the acceptor end of tRNA(Tyr).</text>
</comment>
<dbReference type="GO" id="GO:0005829">
    <property type="term" value="C:cytosol"/>
    <property type="evidence" value="ECO:0007669"/>
    <property type="project" value="TreeGrafter"/>
</dbReference>
<feature type="binding site" evidence="11">
    <location>
        <position position="39"/>
    </location>
    <ligand>
        <name>L-tyrosine</name>
        <dbReference type="ChEBI" id="CHEBI:58315"/>
    </ligand>
</feature>
<sequence>MTAFKSDFLNTLQERGFIHQCSDFEGLDALAAKGEATTYVGYDCTARSLHIGNYLTMMMLHWLQQSGNKPITLMGGGTTMVGDPSGKDETRAMRTVAEIEANKESIRGVFAKVLRYGDGKSDAVMLDNAEWLTKLNWIEMLRDVGRHFSVNRMLTMDSVRLRLEREHEMSFIEFNYMVCQAYDFVELAKRTGCKLQMGGSDQWGNIIMGVDLGRRMGTHQLFALTTPLLTTASGAKMGKTAQGAVWLNADQFSPYDFWQYWRNTEDADVGKFLKLFTTLPMSEIRKLEALGGSEINEAKKVLATEATALLHGRDAANQAAETARRTFEEGALAESLPTVEIPRGELDAGLGVLNAFVKAGLVASNGEARRQIKGGGLRVNDESVSDEKMALSAANLTPEGVIKLSFGKKKHVLIRPA</sequence>
<dbReference type="PRINTS" id="PR01040">
    <property type="entry name" value="TRNASYNTHTYR"/>
</dbReference>
<dbReference type="SUPFAM" id="SSF55174">
    <property type="entry name" value="Alpha-L RNA-binding motif"/>
    <property type="match status" value="1"/>
</dbReference>
<dbReference type="GO" id="GO:0005524">
    <property type="term" value="F:ATP binding"/>
    <property type="evidence" value="ECO:0007669"/>
    <property type="project" value="UniProtKB-UniRule"/>
</dbReference>
<dbReference type="eggNOG" id="COG0162">
    <property type="taxonomic scope" value="Bacteria"/>
</dbReference>
<dbReference type="PANTHER" id="PTHR11766:SF0">
    <property type="entry name" value="TYROSINE--TRNA LIGASE, MITOCHONDRIAL"/>
    <property type="match status" value="1"/>
</dbReference>
<comment type="catalytic activity">
    <reaction evidence="9 11">
        <text>tRNA(Tyr) + L-tyrosine + ATP = L-tyrosyl-tRNA(Tyr) + AMP + diphosphate + H(+)</text>
        <dbReference type="Rhea" id="RHEA:10220"/>
        <dbReference type="Rhea" id="RHEA-COMP:9706"/>
        <dbReference type="Rhea" id="RHEA-COMP:9707"/>
        <dbReference type="ChEBI" id="CHEBI:15378"/>
        <dbReference type="ChEBI" id="CHEBI:30616"/>
        <dbReference type="ChEBI" id="CHEBI:33019"/>
        <dbReference type="ChEBI" id="CHEBI:58315"/>
        <dbReference type="ChEBI" id="CHEBI:78442"/>
        <dbReference type="ChEBI" id="CHEBI:78536"/>
        <dbReference type="ChEBI" id="CHEBI:456215"/>
        <dbReference type="EC" id="6.1.1.1"/>
    </reaction>
</comment>
<dbReference type="STRING" id="375.BKD09_RS28515"/>
<dbReference type="CDD" id="cd00805">
    <property type="entry name" value="TyrRS_core"/>
    <property type="match status" value="1"/>
</dbReference>
<dbReference type="SUPFAM" id="SSF52374">
    <property type="entry name" value="Nucleotidylyl transferase"/>
    <property type="match status" value="1"/>
</dbReference>
<evidence type="ECO:0000256" key="6">
    <source>
        <dbReference type="ARBA" id="ARBA00022884"/>
    </source>
</evidence>
<comment type="subcellular location">
    <subcellularLocation>
        <location evidence="1 11">Cytoplasm</location>
    </subcellularLocation>
</comment>
<evidence type="ECO:0000313" key="14">
    <source>
        <dbReference type="EMBL" id="KGT76192.1"/>
    </source>
</evidence>
<evidence type="ECO:0000256" key="12">
    <source>
        <dbReference type="PROSITE-ProRule" id="PRU00182"/>
    </source>
</evidence>
<evidence type="ECO:0000256" key="1">
    <source>
        <dbReference type="ARBA" id="ARBA00004496"/>
    </source>
</evidence>
<dbReference type="FunFam" id="3.40.50.620:FF:000008">
    <property type="entry name" value="Tyrosine--tRNA ligase"/>
    <property type="match status" value="1"/>
</dbReference>
<dbReference type="Gene3D" id="3.40.50.620">
    <property type="entry name" value="HUPs"/>
    <property type="match status" value="1"/>
</dbReference>
<keyword evidence="5 11" id="KW-0067">ATP-binding</keyword>
<dbReference type="PROSITE" id="PS50889">
    <property type="entry name" value="S4"/>
    <property type="match status" value="1"/>
</dbReference>
<evidence type="ECO:0000259" key="13">
    <source>
        <dbReference type="Pfam" id="PF22421"/>
    </source>
</evidence>
<dbReference type="FunFam" id="1.10.240.10:FF:000001">
    <property type="entry name" value="Tyrosine--tRNA ligase"/>
    <property type="match status" value="1"/>
</dbReference>
<dbReference type="InterPro" id="IPR002305">
    <property type="entry name" value="aa-tRNA-synth_Ic"/>
</dbReference>
<dbReference type="PANTHER" id="PTHR11766">
    <property type="entry name" value="TYROSYL-TRNA SYNTHETASE"/>
    <property type="match status" value="1"/>
</dbReference>
<comment type="subunit">
    <text evidence="11">Homodimer.</text>
</comment>
<dbReference type="AlphaFoldDB" id="A0A0A3XP50"/>
<keyword evidence="6 12" id="KW-0694">RNA-binding</keyword>
<dbReference type="GO" id="GO:0042803">
    <property type="term" value="F:protein homodimerization activity"/>
    <property type="evidence" value="ECO:0007669"/>
    <property type="project" value="UniProtKB-ARBA"/>
</dbReference>
<dbReference type="Proteomes" id="UP000030377">
    <property type="component" value="Unassembled WGS sequence"/>
</dbReference>
<dbReference type="HAMAP" id="MF_02006">
    <property type="entry name" value="Tyr_tRNA_synth_type1"/>
    <property type="match status" value="1"/>
</dbReference>
<dbReference type="InterPro" id="IPR002307">
    <property type="entry name" value="Tyr-tRNA-ligase"/>
</dbReference>
<dbReference type="EMBL" id="JRPN01000021">
    <property type="protein sequence ID" value="KGT76192.1"/>
    <property type="molecule type" value="Genomic_DNA"/>
</dbReference>
<feature type="binding site" evidence="11">
    <location>
        <position position="176"/>
    </location>
    <ligand>
        <name>L-tyrosine</name>
        <dbReference type="ChEBI" id="CHEBI:58315"/>
    </ligand>
</feature>
<dbReference type="CDD" id="cd00165">
    <property type="entry name" value="S4"/>
    <property type="match status" value="1"/>
</dbReference>
<evidence type="ECO:0000256" key="2">
    <source>
        <dbReference type="ARBA" id="ARBA00022490"/>
    </source>
</evidence>
<dbReference type="InterPro" id="IPR036986">
    <property type="entry name" value="S4_RNA-bd_sf"/>
</dbReference>
<evidence type="ECO:0000256" key="5">
    <source>
        <dbReference type="ARBA" id="ARBA00022840"/>
    </source>
</evidence>
<evidence type="ECO:0000256" key="9">
    <source>
        <dbReference type="ARBA" id="ARBA00048248"/>
    </source>
</evidence>
<dbReference type="InterPro" id="IPR054608">
    <property type="entry name" value="SYY-like_C"/>
</dbReference>
<dbReference type="NCBIfam" id="TIGR00234">
    <property type="entry name" value="tyrS"/>
    <property type="match status" value="1"/>
</dbReference>
<feature type="short sequence motif" description="'KMSKS' region" evidence="11">
    <location>
        <begin position="236"/>
        <end position="240"/>
    </location>
</feature>
<dbReference type="Gene3D" id="1.10.240.10">
    <property type="entry name" value="Tyrosyl-Transfer RNA Synthetase"/>
    <property type="match status" value="1"/>
</dbReference>
<feature type="domain" description="Tyrosine--tRNA ligase SYY-like C-terminal" evidence="13">
    <location>
        <begin position="334"/>
        <end position="414"/>
    </location>
</feature>
<name>A0A0A3XP50_BRAJP</name>
<dbReference type="InterPro" id="IPR024088">
    <property type="entry name" value="Tyr-tRNA-ligase_bac-type"/>
</dbReference>
<accession>A0A0A3XP50</accession>
<keyword evidence="2 11" id="KW-0963">Cytoplasm</keyword>
<evidence type="ECO:0000313" key="15">
    <source>
        <dbReference type="Proteomes" id="UP000030377"/>
    </source>
</evidence>
<dbReference type="Gene3D" id="3.10.290.10">
    <property type="entry name" value="RNA-binding S4 domain"/>
    <property type="match status" value="1"/>
</dbReference>
<dbReference type="EC" id="6.1.1.1" evidence="11"/>
<feature type="binding site" evidence="11">
    <location>
        <position position="239"/>
    </location>
    <ligand>
        <name>ATP</name>
        <dbReference type="ChEBI" id="CHEBI:30616"/>
    </ligand>
</feature>
<protein>
    <recommendedName>
        <fullName evidence="11">Tyrosine--tRNA ligase</fullName>
        <ecNumber evidence="11">6.1.1.1</ecNumber>
    </recommendedName>
    <alternativeName>
        <fullName evidence="11">Tyrosyl-tRNA synthetase</fullName>
        <shortName evidence="11">TyrRS</shortName>
    </alternativeName>
</protein>
<evidence type="ECO:0000256" key="10">
    <source>
        <dbReference type="ARBA" id="ARBA00060965"/>
    </source>
</evidence>
<evidence type="ECO:0000256" key="8">
    <source>
        <dbReference type="ARBA" id="ARBA00023146"/>
    </source>
</evidence>
<gene>
    <name evidence="11" type="primary">tyrS</name>
    <name evidence="14" type="ORF">MA20_30750</name>
</gene>
<evidence type="ECO:0000256" key="3">
    <source>
        <dbReference type="ARBA" id="ARBA00022598"/>
    </source>
</evidence>